<dbReference type="InterPro" id="IPR051800">
    <property type="entry name" value="PqiA-PqiB_transport"/>
</dbReference>
<evidence type="ECO:0000256" key="1">
    <source>
        <dbReference type="ARBA" id="ARBA00004533"/>
    </source>
</evidence>
<gene>
    <name evidence="8" type="ORF">SNR37_002601</name>
</gene>
<evidence type="ECO:0000256" key="7">
    <source>
        <dbReference type="SAM" id="Phobius"/>
    </source>
</evidence>
<organism evidence="8 9">
    <name type="scientific">Agarivorans aestuarii</name>
    <dbReference type="NCBI Taxonomy" id="1563703"/>
    <lineage>
        <taxon>Bacteria</taxon>
        <taxon>Pseudomonadati</taxon>
        <taxon>Pseudomonadota</taxon>
        <taxon>Gammaproteobacteria</taxon>
        <taxon>Alteromonadales</taxon>
        <taxon>Alteromonadaceae</taxon>
        <taxon>Agarivorans</taxon>
    </lineage>
</organism>
<evidence type="ECO:0000313" key="8">
    <source>
        <dbReference type="EMBL" id="MEE1673187.1"/>
    </source>
</evidence>
<evidence type="ECO:0000256" key="6">
    <source>
        <dbReference type="ARBA" id="ARBA00023136"/>
    </source>
</evidence>
<dbReference type="EMBL" id="JAYDYW010000004">
    <property type="protein sequence ID" value="MEE1673187.1"/>
    <property type="molecule type" value="Genomic_DNA"/>
</dbReference>
<evidence type="ECO:0000313" key="9">
    <source>
        <dbReference type="Proteomes" id="UP001310248"/>
    </source>
</evidence>
<keyword evidence="9" id="KW-1185">Reference proteome</keyword>
<keyword evidence="4 7" id="KW-0812">Transmembrane</keyword>
<keyword evidence="3" id="KW-0997">Cell inner membrane</keyword>
<accession>A0ABU7G1Q1</accession>
<dbReference type="Pfam" id="PF04403">
    <property type="entry name" value="PqiA"/>
    <property type="match status" value="1"/>
</dbReference>
<comment type="subcellular location">
    <subcellularLocation>
        <location evidence="1">Cell inner membrane</location>
    </subcellularLocation>
</comment>
<proteinExistence type="predicted"/>
<feature type="transmembrane region" description="Helical" evidence="7">
    <location>
        <begin position="140"/>
        <end position="158"/>
    </location>
</feature>
<evidence type="ECO:0000256" key="3">
    <source>
        <dbReference type="ARBA" id="ARBA00022519"/>
    </source>
</evidence>
<sequence>MYTSAKQVGLKQCRHCKLSMPEEQSHCPRCHMRVHSRTPQSLQKCWAFIIAATVGLFPANLMPITVLSTRGAPQYETIMSGVISLIKDDMVGIAIVVFVASIVVPVMKLVGLIVILLSLQFKLNLNNRQRIVIYRIIDIIGKWSMLDLFVLSIMIAVFERNNLVGVEAGPGATAFGAVVLLTLFAAKSFDTRLIWDKQLER</sequence>
<keyword evidence="2" id="KW-1003">Cell membrane</keyword>
<feature type="transmembrane region" description="Helical" evidence="7">
    <location>
        <begin position="45"/>
        <end position="70"/>
    </location>
</feature>
<evidence type="ECO:0000256" key="4">
    <source>
        <dbReference type="ARBA" id="ARBA00022692"/>
    </source>
</evidence>
<dbReference type="PANTHER" id="PTHR30462:SF1">
    <property type="entry name" value="INTERMEMBRANE TRANSPORT PROTEIN YEBS"/>
    <property type="match status" value="1"/>
</dbReference>
<evidence type="ECO:0000256" key="2">
    <source>
        <dbReference type="ARBA" id="ARBA00022475"/>
    </source>
</evidence>
<protein>
    <submittedName>
        <fullName evidence="8">Paraquat-inducible protein A</fullName>
    </submittedName>
</protein>
<feature type="transmembrane region" description="Helical" evidence="7">
    <location>
        <begin position="90"/>
        <end position="119"/>
    </location>
</feature>
<keyword evidence="6 7" id="KW-0472">Membrane</keyword>
<dbReference type="PANTHER" id="PTHR30462">
    <property type="entry name" value="INTERMEMBRANE TRANSPORT PROTEIN PQIB-RELATED"/>
    <property type="match status" value="1"/>
</dbReference>
<dbReference type="RefSeq" id="WP_163134365.1">
    <property type="nucleotide sequence ID" value="NZ_JAYDYW010000004.1"/>
</dbReference>
<keyword evidence="5 7" id="KW-1133">Transmembrane helix</keyword>
<evidence type="ECO:0000256" key="5">
    <source>
        <dbReference type="ARBA" id="ARBA00022989"/>
    </source>
</evidence>
<name>A0ABU7G1Q1_9ALTE</name>
<feature type="transmembrane region" description="Helical" evidence="7">
    <location>
        <begin position="170"/>
        <end position="189"/>
    </location>
</feature>
<dbReference type="Proteomes" id="UP001310248">
    <property type="component" value="Unassembled WGS sequence"/>
</dbReference>
<comment type="caution">
    <text evidence="8">The sequence shown here is derived from an EMBL/GenBank/DDBJ whole genome shotgun (WGS) entry which is preliminary data.</text>
</comment>
<dbReference type="InterPro" id="IPR007498">
    <property type="entry name" value="PqiA-like"/>
</dbReference>
<reference evidence="9" key="1">
    <citation type="submission" date="2023-07" db="EMBL/GenBank/DDBJ databases">
        <title>Draft genome sequence of Agarivorans aestuarii strain ZMCS4, a CAZymes producing bacteria isolated from the marine brown algae Clodostephus spongiosus.</title>
        <authorList>
            <person name="Lorente B."/>
            <person name="Cabral C."/>
            <person name="Frias J."/>
            <person name="Faria J."/>
            <person name="Toubarro D."/>
        </authorList>
    </citation>
    <scope>NUCLEOTIDE SEQUENCE [LARGE SCALE GENOMIC DNA]</scope>
    <source>
        <strain evidence="9">ZMCS4</strain>
    </source>
</reference>